<dbReference type="EMBL" id="CP039372">
    <property type="protein sequence ID" value="QCI15638.1"/>
    <property type="molecule type" value="Genomic_DNA"/>
</dbReference>
<dbReference type="NCBIfam" id="NF033883">
    <property type="entry name" value="conj_TraQ_IncI1"/>
    <property type="match status" value="1"/>
</dbReference>
<proteinExistence type="predicted"/>
<protein>
    <submittedName>
        <fullName evidence="2">Conjugal transfer protein TraQ</fullName>
    </submittedName>
</protein>
<keyword evidence="2" id="KW-0614">Plasmid</keyword>
<accession>A0A177YQ48</accession>
<feature type="transmembrane region" description="Helical" evidence="1">
    <location>
        <begin position="6"/>
        <end position="33"/>
    </location>
</feature>
<feature type="transmembrane region" description="Helical" evidence="1">
    <location>
        <begin position="53"/>
        <end position="75"/>
    </location>
</feature>
<geneLocation type="plasmid" evidence="3">
    <name>ppp1290</name>
</geneLocation>
<dbReference type="OrthoDB" id="6887893at2"/>
<keyword evidence="1" id="KW-0472">Membrane</keyword>
<dbReference type="Proteomes" id="UP000298551">
    <property type="component" value="Plasmid pPp1290"/>
</dbReference>
<dbReference type="RefSeq" id="WP_009682438.1">
    <property type="nucleotide sequence ID" value="NZ_CP039372.1"/>
</dbReference>
<keyword evidence="1" id="KW-1133">Transmembrane helix</keyword>
<name>A0A177YQ48_PSEPU</name>
<evidence type="ECO:0000313" key="3">
    <source>
        <dbReference type="Proteomes" id="UP000298551"/>
    </source>
</evidence>
<dbReference type="InterPro" id="IPR048039">
    <property type="entry name" value="TraQ-like"/>
</dbReference>
<feature type="transmembrane region" description="Helical" evidence="1">
    <location>
        <begin position="106"/>
        <end position="127"/>
    </location>
</feature>
<evidence type="ECO:0000313" key="2">
    <source>
        <dbReference type="EMBL" id="QCI15638.1"/>
    </source>
</evidence>
<evidence type="ECO:0000256" key="1">
    <source>
        <dbReference type="SAM" id="Phobius"/>
    </source>
</evidence>
<keyword evidence="1" id="KW-0812">Transmembrane</keyword>
<organism evidence="2 3">
    <name type="scientific">Pseudomonas putida</name>
    <name type="common">Arthrobacter siderocapsulatus</name>
    <dbReference type="NCBI Taxonomy" id="303"/>
    <lineage>
        <taxon>Bacteria</taxon>
        <taxon>Pseudomonadati</taxon>
        <taxon>Pseudomonadota</taxon>
        <taxon>Gammaproteobacteria</taxon>
        <taxon>Pseudomonadales</taxon>
        <taxon>Pseudomonadaceae</taxon>
        <taxon>Pseudomonas</taxon>
    </lineage>
</organism>
<dbReference type="AlphaFoldDB" id="A0A177YQ48"/>
<gene>
    <name evidence="2" type="ORF">E6B08_30440</name>
</gene>
<sequence length="177" mass="18751">MDLASMIISAANSLVAVLWGLLWSLSALAGMVYAGTVLRRMQLATIEPGHRPITLGSTFAVLVIGAALFNMSGMISTTWTSFGSGSTTYGAISYSGADSFGRFKDAVNAVLTLASFAGGCFFFKGLLLMKKAALEGESSQGGDDAIWRGLTHMIFGAALTHVDKVIEAFQATFQLYW</sequence>
<reference evidence="3" key="1">
    <citation type="submission" date="2019-04" db="EMBL/GenBank/DDBJ databases">
        <title>Genome sequence of Pseudomonas putida 1290, an auxin catabolizing strain.</title>
        <authorList>
            <person name="Laird T.S."/>
            <person name="Leveau J.H.J."/>
        </authorList>
    </citation>
    <scope>NUCLEOTIDE SEQUENCE [LARGE SCALE GENOMIC DNA]</scope>
    <source>
        <strain evidence="3">1290</strain>
        <plasmid evidence="3">ppp1290</plasmid>
    </source>
</reference>